<dbReference type="PROSITE" id="PS51257">
    <property type="entry name" value="PROKAR_LIPOPROTEIN"/>
    <property type="match status" value="1"/>
</dbReference>
<protein>
    <submittedName>
        <fullName evidence="2">Uncharacterized protein</fullName>
    </submittedName>
</protein>
<reference evidence="2" key="1">
    <citation type="submission" date="2021-04" db="EMBL/GenBank/DDBJ databases">
        <title>Isolation of p-tert-butylphenol degrading bacteria Sphingobium phenoxybenzoativorans Tas13 from active sludge.</title>
        <authorList>
            <person name="Li Y."/>
        </authorList>
    </citation>
    <scope>NUCLEOTIDE SEQUENCE</scope>
    <source>
        <strain evidence="2">Tas13</strain>
    </source>
</reference>
<dbReference type="AlphaFoldDB" id="A0A975Q2E2"/>
<sequence>MASRPAFALALIALLASSLAACSSGADPLGSDAANAAKSRAKWPLPAEADADNALNAVETAANAAEAPANQTAAAVSNSSAPHARTLPNDDPAAFRATGTEPFWSATLVGGTLVLDMPGKASRYFAVSRSTAGGTLRLTGDGVQLSATPGGCDDGMSDRDYGQRVQVSLADAVLKGCGIAGSSIK</sequence>
<feature type="signal peptide" evidence="1">
    <location>
        <begin position="1"/>
        <end position="26"/>
    </location>
</feature>
<evidence type="ECO:0000313" key="2">
    <source>
        <dbReference type="EMBL" id="QUT06343.1"/>
    </source>
</evidence>
<keyword evidence="1" id="KW-0732">Signal</keyword>
<organism evidence="2 3">
    <name type="scientific">Sphingobium phenoxybenzoativorans</name>
    <dbReference type="NCBI Taxonomy" id="1592790"/>
    <lineage>
        <taxon>Bacteria</taxon>
        <taxon>Pseudomonadati</taxon>
        <taxon>Pseudomonadota</taxon>
        <taxon>Alphaproteobacteria</taxon>
        <taxon>Sphingomonadales</taxon>
        <taxon>Sphingomonadaceae</taxon>
        <taxon>Sphingobium</taxon>
    </lineage>
</organism>
<evidence type="ECO:0000313" key="3">
    <source>
        <dbReference type="Proteomes" id="UP000681425"/>
    </source>
</evidence>
<dbReference type="RefSeq" id="WP_212609734.1">
    <property type="nucleotide sequence ID" value="NZ_CP073910.1"/>
</dbReference>
<keyword evidence="3" id="KW-1185">Reference proteome</keyword>
<name>A0A975Q2E2_9SPHN</name>
<accession>A0A975Q2E2</accession>
<dbReference type="Proteomes" id="UP000681425">
    <property type="component" value="Chromosome"/>
</dbReference>
<proteinExistence type="predicted"/>
<gene>
    <name evidence="2" type="ORF">KFK14_02345</name>
</gene>
<dbReference type="KEGG" id="spph:KFK14_02345"/>
<feature type="chain" id="PRO_5037309061" evidence="1">
    <location>
        <begin position="27"/>
        <end position="185"/>
    </location>
</feature>
<dbReference type="EMBL" id="CP073910">
    <property type="protein sequence ID" value="QUT06343.1"/>
    <property type="molecule type" value="Genomic_DNA"/>
</dbReference>
<evidence type="ECO:0000256" key="1">
    <source>
        <dbReference type="SAM" id="SignalP"/>
    </source>
</evidence>